<dbReference type="Proteomes" id="UP000764110">
    <property type="component" value="Unassembled WGS sequence"/>
</dbReference>
<sequence length="157" mass="16885">MGPVRAATESDWLSSLGFAFSDVADASEEYGIHGVKVLVEDYPLFQASLNSLCSGDEHISLLWPFVWVPEAWVPSHSILTPTANHKMPERFAASPPTTGSTRNSPEHPNSRAVKRLCPTSEPIQAVHRSGSVKGSSLAINPLAMMCSICADGHLSDD</sequence>
<accession>A0A9P8MGS7</accession>
<protein>
    <submittedName>
        <fullName evidence="2">Uncharacterized protein</fullName>
    </submittedName>
</protein>
<reference evidence="2 3" key="1">
    <citation type="submission" date="2020-07" db="EMBL/GenBank/DDBJ databases">
        <title>Metarhizium humberi genome.</title>
        <authorList>
            <person name="Lysoe E."/>
        </authorList>
    </citation>
    <scope>NUCLEOTIDE SEQUENCE [LARGE SCALE GENOMIC DNA]</scope>
    <source>
        <strain evidence="2 3">ESALQ1638</strain>
    </source>
</reference>
<comment type="caution">
    <text evidence="2">The sequence shown here is derived from an EMBL/GenBank/DDBJ whole genome shotgun (WGS) entry which is preliminary data.</text>
</comment>
<evidence type="ECO:0000256" key="1">
    <source>
        <dbReference type="SAM" id="MobiDB-lite"/>
    </source>
</evidence>
<feature type="region of interest" description="Disordered" evidence="1">
    <location>
        <begin position="84"/>
        <end position="112"/>
    </location>
</feature>
<organism evidence="2 3">
    <name type="scientific">Metarhizium humberi</name>
    <dbReference type="NCBI Taxonomy" id="2596975"/>
    <lineage>
        <taxon>Eukaryota</taxon>
        <taxon>Fungi</taxon>
        <taxon>Dikarya</taxon>
        <taxon>Ascomycota</taxon>
        <taxon>Pezizomycotina</taxon>
        <taxon>Sordariomycetes</taxon>
        <taxon>Hypocreomycetidae</taxon>
        <taxon>Hypocreales</taxon>
        <taxon>Clavicipitaceae</taxon>
        <taxon>Metarhizium</taxon>
    </lineage>
</organism>
<keyword evidence="3" id="KW-1185">Reference proteome</keyword>
<dbReference type="EMBL" id="JACEFI010000003">
    <property type="protein sequence ID" value="KAH0599946.1"/>
    <property type="molecule type" value="Genomic_DNA"/>
</dbReference>
<name>A0A9P8MGS7_9HYPO</name>
<dbReference type="AlphaFoldDB" id="A0A9P8MGS7"/>
<gene>
    <name evidence="2" type="ORF">MHUMG1_02736</name>
</gene>
<proteinExistence type="predicted"/>
<evidence type="ECO:0000313" key="3">
    <source>
        <dbReference type="Proteomes" id="UP000764110"/>
    </source>
</evidence>
<evidence type="ECO:0000313" key="2">
    <source>
        <dbReference type="EMBL" id="KAH0599946.1"/>
    </source>
</evidence>